<name>A0AAE1ACA9_9GAST</name>
<dbReference type="AlphaFoldDB" id="A0AAE1ACA9"/>
<evidence type="ECO:0000313" key="2">
    <source>
        <dbReference type="Proteomes" id="UP001283361"/>
    </source>
</evidence>
<keyword evidence="2" id="KW-1185">Reference proteome</keyword>
<dbReference type="EMBL" id="JAWDGP010002146">
    <property type="protein sequence ID" value="KAK3785285.1"/>
    <property type="molecule type" value="Genomic_DNA"/>
</dbReference>
<evidence type="ECO:0000313" key="1">
    <source>
        <dbReference type="EMBL" id="KAK3785285.1"/>
    </source>
</evidence>
<protein>
    <submittedName>
        <fullName evidence="1">Uncharacterized protein</fullName>
    </submittedName>
</protein>
<gene>
    <name evidence="1" type="ORF">RRG08_025533</name>
</gene>
<organism evidence="1 2">
    <name type="scientific">Elysia crispata</name>
    <name type="common">lettuce slug</name>
    <dbReference type="NCBI Taxonomy" id="231223"/>
    <lineage>
        <taxon>Eukaryota</taxon>
        <taxon>Metazoa</taxon>
        <taxon>Spiralia</taxon>
        <taxon>Lophotrochozoa</taxon>
        <taxon>Mollusca</taxon>
        <taxon>Gastropoda</taxon>
        <taxon>Heterobranchia</taxon>
        <taxon>Euthyneura</taxon>
        <taxon>Panpulmonata</taxon>
        <taxon>Sacoglossa</taxon>
        <taxon>Placobranchoidea</taxon>
        <taxon>Plakobranchidae</taxon>
        <taxon>Elysia</taxon>
    </lineage>
</organism>
<dbReference type="Proteomes" id="UP001283361">
    <property type="component" value="Unassembled WGS sequence"/>
</dbReference>
<accession>A0AAE1ACA9</accession>
<sequence>MLERCKVVKCLGYHVLPIARTPGGVALWYLFCLCPNCSGFRPFPSIVLLSLTQSHVQDEWMPAHNNLTHYLVSLAGERYSVESRYSLVLFFSSVDLVTLG</sequence>
<reference evidence="1" key="1">
    <citation type="journal article" date="2023" name="G3 (Bethesda)">
        <title>A reference genome for the long-term kleptoplast-retaining sea slug Elysia crispata morphotype clarki.</title>
        <authorList>
            <person name="Eastman K.E."/>
            <person name="Pendleton A.L."/>
            <person name="Shaikh M.A."/>
            <person name="Suttiyut T."/>
            <person name="Ogas R."/>
            <person name="Tomko P."/>
            <person name="Gavelis G."/>
            <person name="Widhalm J.R."/>
            <person name="Wisecaver J.H."/>
        </authorList>
    </citation>
    <scope>NUCLEOTIDE SEQUENCE</scope>
    <source>
        <strain evidence="1">ECLA1</strain>
    </source>
</reference>
<proteinExistence type="predicted"/>
<comment type="caution">
    <text evidence="1">The sequence shown here is derived from an EMBL/GenBank/DDBJ whole genome shotgun (WGS) entry which is preliminary data.</text>
</comment>